<organism evidence="9 10">
    <name type="scientific">Kwoniella shandongensis</name>
    <dbReference type="NCBI Taxonomy" id="1734106"/>
    <lineage>
        <taxon>Eukaryota</taxon>
        <taxon>Fungi</taxon>
        <taxon>Dikarya</taxon>
        <taxon>Basidiomycota</taxon>
        <taxon>Agaricomycotina</taxon>
        <taxon>Tremellomycetes</taxon>
        <taxon>Tremellales</taxon>
        <taxon>Cryptococcaceae</taxon>
        <taxon>Kwoniella</taxon>
    </lineage>
</organism>
<evidence type="ECO:0000256" key="7">
    <source>
        <dbReference type="SAM" id="MobiDB-lite"/>
    </source>
</evidence>
<dbReference type="PANTHER" id="PTHR15481">
    <property type="entry name" value="RIBONUCLEIC ACID BINDING PROTEIN S1"/>
    <property type="match status" value="1"/>
</dbReference>
<dbReference type="GO" id="GO:0005654">
    <property type="term" value="C:nucleoplasm"/>
    <property type="evidence" value="ECO:0007669"/>
    <property type="project" value="TreeGrafter"/>
</dbReference>
<sequence>MSDRGRSRTPKSLTRSPSPSHSRSRSPLKTTSTSRNGDASTGGAVGVGGSRVIVVSGLSKNVQKGHLEEIFGEYGKITGLDLPLFKVSGLNRGKAAIEFDRASEAEKAVKHMDGGQLDGSFLSVQISEHPLPPPQPQSPVRRRPRSISRSRSPAYRRRRSPTYSRSPSPVGRRGSNYRRRSLSRSRSPPPRGGPGGFRGGRDTYIPSGGGRGGGYGGGPRGPGPRRDRSPLPVRRPGERGAPRRPSPEYVRGGRRSFSPRSRSRGRGKSYSRSRSRSYSSVSRSRSPAPRRKRYTPSRSRSRSRSRSMSIDSRSRSPSRSAGMRSVSPKK</sequence>
<feature type="compositionally biased region" description="Low complexity" evidence="7">
    <location>
        <begin position="276"/>
        <end position="287"/>
    </location>
</feature>
<dbReference type="KEGG" id="ksn:43590507"/>
<feature type="compositionally biased region" description="Basic residues" evidence="7">
    <location>
        <begin position="261"/>
        <end position="275"/>
    </location>
</feature>
<dbReference type="GO" id="GO:0061574">
    <property type="term" value="C:ASAP complex"/>
    <property type="evidence" value="ECO:0007669"/>
    <property type="project" value="TreeGrafter"/>
</dbReference>
<evidence type="ECO:0000256" key="4">
    <source>
        <dbReference type="ARBA" id="ARBA00023187"/>
    </source>
</evidence>
<dbReference type="Gene3D" id="3.30.70.330">
    <property type="match status" value="1"/>
</dbReference>
<keyword evidence="3 6" id="KW-0694">RNA-binding</keyword>
<feature type="compositionally biased region" description="Low complexity" evidence="7">
    <location>
        <begin position="306"/>
        <end position="330"/>
    </location>
</feature>
<keyword evidence="4" id="KW-0508">mRNA splicing</keyword>
<feature type="compositionally biased region" description="Polar residues" evidence="7">
    <location>
        <begin position="28"/>
        <end position="39"/>
    </location>
</feature>
<dbReference type="AlphaFoldDB" id="A0AAJ8LGQ2"/>
<dbReference type="Proteomes" id="UP000322225">
    <property type="component" value="Chromosome 4"/>
</dbReference>
<evidence type="ECO:0000256" key="6">
    <source>
        <dbReference type="PROSITE-ProRule" id="PRU00176"/>
    </source>
</evidence>
<evidence type="ECO:0000256" key="3">
    <source>
        <dbReference type="ARBA" id="ARBA00022884"/>
    </source>
</evidence>
<dbReference type="SMART" id="SM00360">
    <property type="entry name" value="RRM"/>
    <property type="match status" value="1"/>
</dbReference>
<proteinExistence type="predicted"/>
<dbReference type="GeneID" id="43590507"/>
<feature type="domain" description="RRM" evidence="8">
    <location>
        <begin position="51"/>
        <end position="129"/>
    </location>
</feature>
<dbReference type="PANTHER" id="PTHR15481:SF0">
    <property type="entry name" value="LD23870P-RELATED"/>
    <property type="match status" value="1"/>
</dbReference>
<accession>A0AAJ8LGQ2</accession>
<evidence type="ECO:0000313" key="9">
    <source>
        <dbReference type="EMBL" id="WWD18181.1"/>
    </source>
</evidence>
<feature type="compositionally biased region" description="Low complexity" evidence="7">
    <location>
        <begin position="15"/>
        <end position="27"/>
    </location>
</feature>
<dbReference type="InterPro" id="IPR035979">
    <property type="entry name" value="RBD_domain_sf"/>
</dbReference>
<evidence type="ECO:0000259" key="8">
    <source>
        <dbReference type="PROSITE" id="PS50102"/>
    </source>
</evidence>
<dbReference type="EMBL" id="CP144054">
    <property type="protein sequence ID" value="WWD18181.1"/>
    <property type="molecule type" value="Genomic_DNA"/>
</dbReference>
<dbReference type="GO" id="GO:0003723">
    <property type="term" value="F:RNA binding"/>
    <property type="evidence" value="ECO:0007669"/>
    <property type="project" value="UniProtKB-UniRule"/>
</dbReference>
<feature type="region of interest" description="Disordered" evidence="7">
    <location>
        <begin position="1"/>
        <end position="47"/>
    </location>
</feature>
<name>A0AAJ8LGQ2_9TREE</name>
<gene>
    <name evidence="9" type="ORF">CI109_102630</name>
</gene>
<comment type="subcellular location">
    <subcellularLocation>
        <location evidence="1">Nucleus</location>
    </subcellularLocation>
</comment>
<dbReference type="Pfam" id="PF00076">
    <property type="entry name" value="RRM_1"/>
    <property type="match status" value="1"/>
</dbReference>
<keyword evidence="10" id="KW-1185">Reference proteome</keyword>
<feature type="region of interest" description="Disordered" evidence="7">
    <location>
        <begin position="124"/>
        <end position="330"/>
    </location>
</feature>
<feature type="compositionally biased region" description="Gly residues" evidence="7">
    <location>
        <begin position="207"/>
        <end position="220"/>
    </location>
</feature>
<dbReference type="InterPro" id="IPR012677">
    <property type="entry name" value="Nucleotide-bd_a/b_plait_sf"/>
</dbReference>
<dbReference type="InterPro" id="IPR000504">
    <property type="entry name" value="RRM_dom"/>
</dbReference>
<dbReference type="GO" id="GO:0005737">
    <property type="term" value="C:cytoplasm"/>
    <property type="evidence" value="ECO:0007669"/>
    <property type="project" value="TreeGrafter"/>
</dbReference>
<dbReference type="GO" id="GO:0000398">
    <property type="term" value="P:mRNA splicing, via spliceosome"/>
    <property type="evidence" value="ECO:0007669"/>
    <property type="project" value="TreeGrafter"/>
</dbReference>
<dbReference type="InterPro" id="IPR034201">
    <property type="entry name" value="RNPS1_RRM"/>
</dbReference>
<evidence type="ECO:0000256" key="2">
    <source>
        <dbReference type="ARBA" id="ARBA00022664"/>
    </source>
</evidence>
<feature type="compositionally biased region" description="Basic and acidic residues" evidence="7">
    <location>
        <begin position="224"/>
        <end position="241"/>
    </location>
</feature>
<reference evidence="9" key="1">
    <citation type="submission" date="2017-08" db="EMBL/GenBank/DDBJ databases">
        <authorList>
            <person name="Cuomo C."/>
            <person name="Billmyre B."/>
            <person name="Heitman J."/>
        </authorList>
    </citation>
    <scope>NUCLEOTIDE SEQUENCE</scope>
    <source>
        <strain evidence="9">CBS 12478</strain>
    </source>
</reference>
<keyword evidence="2" id="KW-0507">mRNA processing</keyword>
<dbReference type="SUPFAM" id="SSF54928">
    <property type="entry name" value="RNA-binding domain, RBD"/>
    <property type="match status" value="1"/>
</dbReference>
<evidence type="ECO:0000313" key="10">
    <source>
        <dbReference type="Proteomes" id="UP000322225"/>
    </source>
</evidence>
<protein>
    <recommendedName>
        <fullName evidence="8">RRM domain-containing protein</fullName>
    </recommendedName>
</protein>
<feature type="compositionally biased region" description="Basic residues" evidence="7">
    <location>
        <begin position="288"/>
        <end position="305"/>
    </location>
</feature>
<dbReference type="RefSeq" id="XP_065823241.1">
    <property type="nucleotide sequence ID" value="XM_065967169.1"/>
</dbReference>
<keyword evidence="5" id="KW-0539">Nucleus</keyword>
<reference evidence="9" key="2">
    <citation type="submission" date="2024-01" db="EMBL/GenBank/DDBJ databases">
        <title>Comparative genomics of Cryptococcus and Kwoniella reveals pathogenesis evolution and contrasting modes of karyotype evolution via chromosome fusion or intercentromeric recombination.</title>
        <authorList>
            <person name="Coelho M.A."/>
            <person name="David-Palma M."/>
            <person name="Shea T."/>
            <person name="Bowers K."/>
            <person name="McGinley-Smith S."/>
            <person name="Mohammad A.W."/>
            <person name="Gnirke A."/>
            <person name="Yurkov A.M."/>
            <person name="Nowrousian M."/>
            <person name="Sun S."/>
            <person name="Cuomo C.A."/>
            <person name="Heitman J."/>
        </authorList>
    </citation>
    <scope>NUCLEOTIDE SEQUENCE</scope>
    <source>
        <strain evidence="9">CBS 12478</strain>
    </source>
</reference>
<evidence type="ECO:0000256" key="1">
    <source>
        <dbReference type="ARBA" id="ARBA00004123"/>
    </source>
</evidence>
<dbReference type="PROSITE" id="PS50102">
    <property type="entry name" value="RRM"/>
    <property type="match status" value="1"/>
</dbReference>
<feature type="compositionally biased region" description="Basic residues" evidence="7">
    <location>
        <begin position="140"/>
        <end position="160"/>
    </location>
</feature>
<evidence type="ECO:0000256" key="5">
    <source>
        <dbReference type="ARBA" id="ARBA00023242"/>
    </source>
</evidence>
<dbReference type="CDD" id="cd12365">
    <property type="entry name" value="RRM_RNPS1"/>
    <property type="match status" value="1"/>
</dbReference>
<feature type="compositionally biased region" description="Low complexity" evidence="7">
    <location>
        <begin position="161"/>
        <end position="174"/>
    </location>
</feature>